<evidence type="ECO:0000313" key="2">
    <source>
        <dbReference type="Proteomes" id="UP001611075"/>
    </source>
</evidence>
<dbReference type="EMBL" id="JBIRPU010000003">
    <property type="protein sequence ID" value="MFI0792629.1"/>
    <property type="molecule type" value="Genomic_DNA"/>
</dbReference>
<dbReference type="RefSeq" id="WP_396677425.1">
    <property type="nucleotide sequence ID" value="NZ_JBIRPU010000003.1"/>
</dbReference>
<gene>
    <name evidence="1" type="ORF">ACH4OY_08020</name>
</gene>
<name>A0ABW7SG22_9ACTN</name>
<keyword evidence="2" id="KW-1185">Reference proteome</keyword>
<organism evidence="1 2">
    <name type="scientific">Micromonospora rubida</name>
    <dbReference type="NCBI Taxonomy" id="2697657"/>
    <lineage>
        <taxon>Bacteria</taxon>
        <taxon>Bacillati</taxon>
        <taxon>Actinomycetota</taxon>
        <taxon>Actinomycetes</taxon>
        <taxon>Micromonosporales</taxon>
        <taxon>Micromonosporaceae</taxon>
        <taxon>Micromonospora</taxon>
    </lineage>
</organism>
<protein>
    <submittedName>
        <fullName evidence="1">Uncharacterized protein</fullName>
    </submittedName>
</protein>
<reference evidence="1 2" key="1">
    <citation type="submission" date="2024-10" db="EMBL/GenBank/DDBJ databases">
        <title>The Natural Products Discovery Center: Release of the First 8490 Sequenced Strains for Exploring Actinobacteria Biosynthetic Diversity.</title>
        <authorList>
            <person name="Kalkreuter E."/>
            <person name="Kautsar S.A."/>
            <person name="Yang D."/>
            <person name="Bader C.D."/>
            <person name="Teijaro C.N."/>
            <person name="Fluegel L."/>
            <person name="Davis C.M."/>
            <person name="Simpson J.R."/>
            <person name="Lauterbach L."/>
            <person name="Steele A.D."/>
            <person name="Gui C."/>
            <person name="Meng S."/>
            <person name="Li G."/>
            <person name="Viehrig K."/>
            <person name="Ye F."/>
            <person name="Su P."/>
            <person name="Kiefer A.F."/>
            <person name="Nichols A."/>
            <person name="Cepeda A.J."/>
            <person name="Yan W."/>
            <person name="Fan B."/>
            <person name="Jiang Y."/>
            <person name="Adhikari A."/>
            <person name="Zheng C.-J."/>
            <person name="Schuster L."/>
            <person name="Cowan T.M."/>
            <person name="Smanski M.J."/>
            <person name="Chevrette M.G."/>
            <person name="De Carvalho L.P.S."/>
            <person name="Shen B."/>
        </authorList>
    </citation>
    <scope>NUCLEOTIDE SEQUENCE [LARGE SCALE GENOMIC DNA]</scope>
    <source>
        <strain evidence="1 2">NPDC021253</strain>
    </source>
</reference>
<accession>A0ABW7SG22</accession>
<evidence type="ECO:0000313" key="1">
    <source>
        <dbReference type="EMBL" id="MFI0792629.1"/>
    </source>
</evidence>
<dbReference type="Proteomes" id="UP001611075">
    <property type="component" value="Unassembled WGS sequence"/>
</dbReference>
<proteinExistence type="predicted"/>
<comment type="caution">
    <text evidence="1">The sequence shown here is derived from an EMBL/GenBank/DDBJ whole genome shotgun (WGS) entry which is preliminary data.</text>
</comment>
<sequence length="174" mass="17348">MEAARLRSAVWVTTACLLVLGAADLARARSRDAVPAGGERPVLLPPGPRTTIGLDPADGPTVAATGEPACTPGPGGGPYPDEDVWVFGLPAGAVAARFIAVMPAFATGDQGRVVPAVPAEGGAIVDDHGASLAWLRLPAGWTLVGGTATIAGDADRFVLARVCAASRPSPPGSP</sequence>